<keyword evidence="2" id="KW-1185">Reference proteome</keyword>
<dbReference type="Proteomes" id="UP000266204">
    <property type="component" value="Segment"/>
</dbReference>
<evidence type="ECO:0000313" key="2">
    <source>
        <dbReference type="Proteomes" id="UP000266204"/>
    </source>
</evidence>
<proteinExistence type="predicted"/>
<protein>
    <submittedName>
        <fullName evidence="1">Uncharacterized protein</fullName>
    </submittedName>
</protein>
<sequence>MTVYRYTMLMGALNGRTYQFDHDRGPVFTLPASDQEYSAYVEALKKWKEAEASGVIYPRPAPPKDITYQALTVTIEQDQAADVNDPRRMIETRFCVPEEMGTDPEIVSKHMIRYFSRLNTAAADAVHNAPMISPEIVRLGKFIGVFHR</sequence>
<evidence type="ECO:0000313" key="1">
    <source>
        <dbReference type="EMBL" id="AXC34334.1"/>
    </source>
</evidence>
<organism evidence="1 2">
    <name type="scientific">Escherichia phage C130_2</name>
    <dbReference type="NCBI Taxonomy" id="2234093"/>
    <lineage>
        <taxon>Viruses</taxon>
        <taxon>Duplodnaviria</taxon>
        <taxon>Heunggongvirae</taxon>
        <taxon>Uroviricota</taxon>
        <taxon>Caudoviricetes</taxon>
        <taxon>Hungariovirus</taxon>
        <taxon>Hungariovirus C1302</taxon>
    </lineage>
</organism>
<gene>
    <name evidence="1" type="ORF">1302_0024</name>
</gene>
<dbReference type="EMBL" id="MH363708">
    <property type="protein sequence ID" value="AXC34334.1"/>
    <property type="molecule type" value="Genomic_DNA"/>
</dbReference>
<reference evidence="1 2" key="1">
    <citation type="journal article" date="2018" name="Arch. Virol.">
        <title>Complete genome sequence of C130_2, a novel myovirus infecting pathogenic Escherichia coli and Shigella strains.</title>
        <authorList>
            <person name="Svab D."/>
            <person name="Falgenhauer L."/>
            <person name="Rohde M."/>
            <person name="Chakraborty T."/>
            <person name="Toth I."/>
        </authorList>
    </citation>
    <scope>NUCLEOTIDE SEQUENCE [LARGE SCALE GENOMIC DNA]</scope>
</reference>
<accession>A0A384ZRS3</accession>
<name>A0A384ZRS3_9CAUD</name>